<feature type="region of interest" description="Disordered" evidence="4">
    <location>
        <begin position="1"/>
        <end position="21"/>
    </location>
</feature>
<protein>
    <recommendedName>
        <fullName evidence="5">NACHT domain-containing protein</fullName>
    </recommendedName>
</protein>
<evidence type="ECO:0000256" key="2">
    <source>
        <dbReference type="ARBA" id="ARBA00023043"/>
    </source>
</evidence>
<comment type="caution">
    <text evidence="6">The sequence shown here is derived from an EMBL/GenBank/DDBJ whole genome shotgun (WGS) entry which is preliminary data.</text>
</comment>
<keyword evidence="7" id="KW-1185">Reference proteome</keyword>
<keyword evidence="2 3" id="KW-0040">ANK repeat</keyword>
<evidence type="ECO:0000259" key="5">
    <source>
        <dbReference type="PROSITE" id="PS50837"/>
    </source>
</evidence>
<evidence type="ECO:0000256" key="1">
    <source>
        <dbReference type="ARBA" id="ARBA00022737"/>
    </source>
</evidence>
<dbReference type="Pfam" id="PF12796">
    <property type="entry name" value="Ank_2"/>
    <property type="match status" value="4"/>
</dbReference>
<dbReference type="SUPFAM" id="SSF48403">
    <property type="entry name" value="Ankyrin repeat"/>
    <property type="match status" value="5"/>
</dbReference>
<organism evidence="6 7">
    <name type="scientific">Arthrobotrys conoides</name>
    <dbReference type="NCBI Taxonomy" id="74498"/>
    <lineage>
        <taxon>Eukaryota</taxon>
        <taxon>Fungi</taxon>
        <taxon>Dikarya</taxon>
        <taxon>Ascomycota</taxon>
        <taxon>Pezizomycotina</taxon>
        <taxon>Orbiliomycetes</taxon>
        <taxon>Orbiliales</taxon>
        <taxon>Orbiliaceae</taxon>
        <taxon>Arthrobotrys</taxon>
    </lineage>
</organism>
<feature type="domain" description="NACHT" evidence="5">
    <location>
        <begin position="95"/>
        <end position="238"/>
    </location>
</feature>
<dbReference type="PROSITE" id="PS50088">
    <property type="entry name" value="ANK_REPEAT"/>
    <property type="match status" value="8"/>
</dbReference>
<dbReference type="PROSITE" id="PS50837">
    <property type="entry name" value="NACHT"/>
    <property type="match status" value="1"/>
</dbReference>
<dbReference type="PROSITE" id="PS50297">
    <property type="entry name" value="ANK_REP_REGION"/>
    <property type="match status" value="6"/>
</dbReference>
<dbReference type="Proteomes" id="UP001307849">
    <property type="component" value="Unassembled WGS sequence"/>
</dbReference>
<accession>A0AAN8P2B4</accession>
<name>A0AAN8P2B4_9PEZI</name>
<dbReference type="PANTHER" id="PTHR24198:SF165">
    <property type="entry name" value="ANKYRIN REPEAT-CONTAINING PROTEIN-RELATED"/>
    <property type="match status" value="1"/>
</dbReference>
<reference evidence="6 7" key="1">
    <citation type="submission" date="2019-10" db="EMBL/GenBank/DDBJ databases">
        <authorList>
            <person name="Palmer J.M."/>
        </authorList>
    </citation>
    <scope>NUCLEOTIDE SEQUENCE [LARGE SCALE GENOMIC DNA]</scope>
    <source>
        <strain evidence="6 7">TWF506</strain>
    </source>
</reference>
<dbReference type="InterPro" id="IPR036770">
    <property type="entry name" value="Ankyrin_rpt-contain_sf"/>
</dbReference>
<evidence type="ECO:0000313" key="6">
    <source>
        <dbReference type="EMBL" id="KAK6521321.1"/>
    </source>
</evidence>
<dbReference type="Pfam" id="PF24883">
    <property type="entry name" value="NPHP3_N"/>
    <property type="match status" value="1"/>
</dbReference>
<dbReference type="InterPro" id="IPR007111">
    <property type="entry name" value="NACHT_NTPase"/>
</dbReference>
<dbReference type="InterPro" id="IPR056884">
    <property type="entry name" value="NPHP3-like_N"/>
</dbReference>
<dbReference type="EMBL" id="JAVHJM010000001">
    <property type="protein sequence ID" value="KAK6521321.1"/>
    <property type="molecule type" value="Genomic_DNA"/>
</dbReference>
<dbReference type="SMART" id="SM00248">
    <property type="entry name" value="ANK"/>
    <property type="match status" value="26"/>
</dbReference>
<feature type="repeat" description="ANK" evidence="3">
    <location>
        <begin position="1740"/>
        <end position="1778"/>
    </location>
</feature>
<evidence type="ECO:0000256" key="4">
    <source>
        <dbReference type="SAM" id="MobiDB-lite"/>
    </source>
</evidence>
<keyword evidence="1" id="KW-0677">Repeat</keyword>
<dbReference type="SUPFAM" id="SSF52540">
    <property type="entry name" value="P-loop containing nucleoside triphosphate hydrolases"/>
    <property type="match status" value="1"/>
</dbReference>
<dbReference type="PANTHER" id="PTHR24198">
    <property type="entry name" value="ANKYRIN REPEAT AND PROTEIN KINASE DOMAIN-CONTAINING PROTEIN"/>
    <property type="match status" value="1"/>
</dbReference>
<gene>
    <name evidence="6" type="ORF">TWF506_001545</name>
</gene>
<dbReference type="InterPro" id="IPR027417">
    <property type="entry name" value="P-loop_NTPase"/>
</dbReference>
<feature type="repeat" description="ANK" evidence="3">
    <location>
        <begin position="705"/>
        <end position="739"/>
    </location>
</feature>
<dbReference type="Gene3D" id="3.40.50.300">
    <property type="entry name" value="P-loop containing nucleotide triphosphate hydrolases"/>
    <property type="match status" value="1"/>
</dbReference>
<feature type="repeat" description="ANK" evidence="3">
    <location>
        <begin position="1208"/>
        <end position="1240"/>
    </location>
</feature>
<dbReference type="Pfam" id="PF00023">
    <property type="entry name" value="Ank"/>
    <property type="match status" value="4"/>
</dbReference>
<evidence type="ECO:0000256" key="3">
    <source>
        <dbReference type="PROSITE-ProRule" id="PRU00023"/>
    </source>
</evidence>
<feature type="repeat" description="ANK" evidence="3">
    <location>
        <begin position="562"/>
        <end position="594"/>
    </location>
</feature>
<feature type="repeat" description="ANK" evidence="3">
    <location>
        <begin position="1163"/>
        <end position="1195"/>
    </location>
</feature>
<evidence type="ECO:0000313" key="7">
    <source>
        <dbReference type="Proteomes" id="UP001307849"/>
    </source>
</evidence>
<feature type="repeat" description="ANK" evidence="3">
    <location>
        <begin position="860"/>
        <end position="892"/>
    </location>
</feature>
<proteinExistence type="predicted"/>
<sequence>MQSSPHGLIEEPDSDSDISNVDVLSHDDVRDYNEYNILPESVDTQKRIREWLEPTGYDDIGSEYKKHLATHLAGTGDWLLSSETYLKWYSSQEDGLLWIRGIPGSGKSVFAAKLIDQLKQEHHPVLYFFFRQIIDANHSAVAAVRDWLDQILVFSPPLQKRLTEYVNIKTARSLKTLSTADLWDLLRYALSHIPKAYLVVDALDEINQNEDLEPFLQSLIELAEWRPSQVKIVITSRPIAYIEGYLRAAKPINIRLEEKKVDVDIATYVRYRLKTSTIPMDAQSLISIEAAVPGRANGLFLFAKLALDAVLQPGVNVETIIQQLPKDLNNIYIDLLRDHSQRTRVSDEIQLLILQFVTHAIAPLRLLEMADLISTIHEGKRDLKSMKTLVRSACGPLLEILPDETVSVIHHSFTEFLNGSTRNYDSSEYPVLEPGATHNRLALLCLSYLKSCLEDPQYDEILDGYHSNKIRLMPPFAQYATRFWHNHVQKSALAGYDQTEIHKVLDQFFSGELLTRWTKLTGSWRDILTPVLAGVTLGLPDYVEYLLSNGSTDFRCKEDDIFSISPLCYAAQEGYDRIVELLLRAGADPNDKNSCGETALILATSHGHPKVIKLLIEAGVDVFEPVKYQKMHDNGRMSWTEEYNDSPFDLAGQRGKDEIMAVFFPFIRTPDQVNSALIRAVRAKRLRTVKMLIQHPFVDINSRILGQTPLYIACDIRNGDLDIVELLIEAGADPNILSDSLYQNKNEPKILNGALYRLADVNSYQDYFFSSRNDYLEKMTKGFMLLIAVGAEVNEVDHLGNTALHKIKEAPLARLLLEAGADPNAANKDGKTPLHWCQRLEIMDVLLADPRIEIDRKDNRGGTPLLNMLSRGSTDMVLRLLEAGADATAVDEKGNGAFHQAVSSLDDYVSQDINTLKRLLESGTDINLRNQKGETVLHVLIKKYSQKNLPKRFDEIYDYFLSAGADLESVDNDGKTPLHRFMETCAWERVSERFQRLIRSGARPDTLDYRGRNLYYACLRNTDCWEGHGEALKLVFDCNIDPKQTDYDGNTLWHEACAVSGNAGYHYSLRDISLMLEVLKEEIGIQMSQPNKMGRTPLHVACMFRAYRPSSSAVDFLLEQEQIDINHADNNGITALHLASTCCEVNTSRLLTAGAKVSTATYEGLTALHLAARSRQPNILGMLLEALRSQTTADEFLTVVNIKDDSAAKATALYYACASGNPVSVKLLLDAGAAVDTPSATGSPWLACARFEEEEVNWHRSQQKEPDSLPYRKGLQRNIMPDAHGLMIHDQSRSRVVESGLLPTRLDEIVQLLIEYGPSSTKYIDEAITTAASNNFDYTVGCLVSRRVALGTEKTFKPDLETKLCLVRQEAQRKILENDEFSNTEELKSNVDFLMSLREYGLVASILQKVDFLEIDDFKSSILHNLASGGFTFILRGILTVEVVAKLDEWERCRQDISKIRLFSESLNPQKPKKPLILAVCKGAIPNMDVLRFLVEEVGVDVNTRQMKYLKRGGEWEYIISKSSIHVLMTQNRWWQASQAIPYLIQHGANIEIPCYRDITPLHAAVKLDQREYPFNSRAIKLLLSHGANTDTADKWGCSCLEEASQNDDIFRLLVQHGANVTHQVFFATIKNERYDIFKALLESGVDPNTGFSTKEEDKHYPDETDHDEMFPLHCAACSSGDDRDTRVKMIRLLLDYGADPCAKYPGGTIMHCLIRMSPFMSIFMDLPCFASALEDRDSEGNTLLLMACSRRDIYQESDTYLIEQLLDRGADIRARSDDGSTVLHHCINRYALNYDMQPLNLQLLTLLLSKAQDLVDVADKEGRTPLHRVFAEIRRRNKEGYEEAANLLLSSGADPLLAYSLPADPSLLRSQDETFIHEQAGGNWIYSETGDFNCEKRKLFERIVSMGVDVNVRDSQGETPLFRFFRRANVEQIVPRDPWCGCAGAPDRCKDIMRAKINELPVLEMFDRAGMDWKAVNNAGETLLHVVAAEAKSYWPKRAARRFKFLMEKGVDVTAEDDQHRTALDVAANQDAQDILDLFSRDPRAVEAEPEGLSIQDEIAKLLE</sequence>
<feature type="repeat" description="ANK" evidence="3">
    <location>
        <begin position="595"/>
        <end position="622"/>
    </location>
</feature>
<dbReference type="Gene3D" id="1.25.40.20">
    <property type="entry name" value="Ankyrin repeat-containing domain"/>
    <property type="match status" value="10"/>
</dbReference>
<feature type="repeat" description="ANK" evidence="3">
    <location>
        <begin position="1557"/>
        <end position="1595"/>
    </location>
</feature>
<dbReference type="InterPro" id="IPR002110">
    <property type="entry name" value="Ankyrin_rpt"/>
</dbReference>